<reference evidence="6" key="2">
    <citation type="submission" date="2025-08" db="UniProtKB">
        <authorList>
            <consortium name="Ensembl"/>
        </authorList>
    </citation>
    <scope>IDENTIFICATION</scope>
</reference>
<evidence type="ECO:0000256" key="3">
    <source>
        <dbReference type="ARBA" id="ARBA00023274"/>
    </source>
</evidence>
<evidence type="ECO:0000256" key="4">
    <source>
        <dbReference type="ARBA" id="ARBA00035707"/>
    </source>
</evidence>
<sequence>MQHWFYSTMTLQQDSIKTTVHVCSLTARLPAQTQSPAVSSGGRRSSECIIRAVVTSGITFFLSMMAATLCGKLLPKQGWLPVTQSVRHGSKAVTRHRKPIHILKQKLLAVTKYVPPTPVVPKGAYPSERQEVKEESGFVLLLKRELKKLFQDYKMVAVAQNCNSNAEDMRILKHRLHRHGIAVKFFPNQVMCSFLSDSVYSNMAPLFIGPTVLFVSKEPKVKEMLTSLRSSPQMTLLGACIDNTLLSAQGVVSYSKLPSVSVVQGELVSGLAMMTAHTASMLQRHPAHLSALLQQYVKQQSSEEAPKAEEAT</sequence>
<evidence type="ECO:0000256" key="5">
    <source>
        <dbReference type="ARBA" id="ARBA00035716"/>
    </source>
</evidence>
<dbReference type="GeneTree" id="ENSGT00390000000603"/>
<reference evidence="6 7" key="1">
    <citation type="submission" date="2022-01" db="EMBL/GenBank/DDBJ databases">
        <title>A chromosome-scale genome assembly of the false clownfish, Amphiprion ocellaris.</title>
        <authorList>
            <person name="Ryu T."/>
        </authorList>
    </citation>
    <scope>NUCLEOTIDE SEQUENCE [LARGE SCALE GENOMIC DNA]</scope>
</reference>
<dbReference type="GO" id="GO:0005840">
    <property type="term" value="C:ribosome"/>
    <property type="evidence" value="ECO:0007669"/>
    <property type="project" value="UniProtKB-KW"/>
</dbReference>
<accession>A0AAQ6A442</accession>
<dbReference type="InterPro" id="IPR043141">
    <property type="entry name" value="Ribosomal_uL10-like_sf"/>
</dbReference>
<keyword evidence="3" id="KW-0687">Ribonucleoprotein</keyword>
<dbReference type="SUPFAM" id="SSF160369">
    <property type="entry name" value="Ribosomal protein L10-like"/>
    <property type="match status" value="1"/>
</dbReference>
<protein>
    <recommendedName>
        <fullName evidence="4">Large ribosomal subunit protein uL10m</fullName>
    </recommendedName>
    <alternativeName>
        <fullName evidence="5">39S ribosomal protein L10, mitochondrial</fullName>
    </alternativeName>
</protein>
<dbReference type="GO" id="GO:1990904">
    <property type="term" value="C:ribonucleoprotein complex"/>
    <property type="evidence" value="ECO:0007669"/>
    <property type="project" value="UniProtKB-KW"/>
</dbReference>
<dbReference type="AlphaFoldDB" id="A0AAQ6A442"/>
<dbReference type="Gene3D" id="3.30.70.1730">
    <property type="match status" value="1"/>
</dbReference>
<name>A0AAQ6A442_AMPOC</name>
<evidence type="ECO:0000313" key="6">
    <source>
        <dbReference type="Ensembl" id="ENSAOCP00000072089.1"/>
    </source>
</evidence>
<dbReference type="Proteomes" id="UP001501940">
    <property type="component" value="Chromosome 18"/>
</dbReference>
<dbReference type="PANTHER" id="PTHR11560">
    <property type="entry name" value="39S RIBOSOMAL PROTEIN L10, MITOCHONDRIAL"/>
    <property type="match status" value="1"/>
</dbReference>
<comment type="similarity">
    <text evidence="1">Belongs to the universal ribosomal protein uL10 family.</text>
</comment>
<keyword evidence="7" id="KW-1185">Reference proteome</keyword>
<keyword evidence="2" id="KW-0689">Ribosomal protein</keyword>
<evidence type="ECO:0000256" key="2">
    <source>
        <dbReference type="ARBA" id="ARBA00022980"/>
    </source>
</evidence>
<gene>
    <name evidence="6" type="primary">MRPL10</name>
</gene>
<dbReference type="InterPro" id="IPR047865">
    <property type="entry name" value="Ribosomal_uL10_bac_type"/>
</dbReference>
<evidence type="ECO:0000313" key="7">
    <source>
        <dbReference type="Proteomes" id="UP001501940"/>
    </source>
</evidence>
<dbReference type="InterPro" id="IPR001790">
    <property type="entry name" value="Ribosomal_uL10"/>
</dbReference>
<dbReference type="Pfam" id="PF00466">
    <property type="entry name" value="Ribosomal_L10"/>
    <property type="match status" value="1"/>
</dbReference>
<proteinExistence type="inferred from homology"/>
<organism evidence="6 7">
    <name type="scientific">Amphiprion ocellaris</name>
    <name type="common">Clown anemonefish</name>
    <dbReference type="NCBI Taxonomy" id="80972"/>
    <lineage>
        <taxon>Eukaryota</taxon>
        <taxon>Metazoa</taxon>
        <taxon>Chordata</taxon>
        <taxon>Craniata</taxon>
        <taxon>Vertebrata</taxon>
        <taxon>Euteleostomi</taxon>
        <taxon>Actinopterygii</taxon>
        <taxon>Neopterygii</taxon>
        <taxon>Teleostei</taxon>
        <taxon>Neoteleostei</taxon>
        <taxon>Acanthomorphata</taxon>
        <taxon>Ovalentaria</taxon>
        <taxon>Pomacentridae</taxon>
        <taxon>Amphiprion</taxon>
    </lineage>
</organism>
<reference evidence="6" key="3">
    <citation type="submission" date="2025-09" db="UniProtKB">
        <authorList>
            <consortium name="Ensembl"/>
        </authorList>
    </citation>
    <scope>IDENTIFICATION</scope>
</reference>
<dbReference type="Ensembl" id="ENSAOCT00000077707.1">
    <property type="protein sequence ID" value="ENSAOCP00000072089.1"/>
    <property type="gene ID" value="ENSAOCG00000027590.1"/>
</dbReference>
<evidence type="ECO:0000256" key="1">
    <source>
        <dbReference type="ARBA" id="ARBA00008889"/>
    </source>
</evidence>